<comment type="caution">
    <text evidence="1">The sequence shown here is derived from an EMBL/GenBank/DDBJ whole genome shotgun (WGS) entry which is preliminary data.</text>
</comment>
<gene>
    <name evidence="1" type="ORF">KIPB_010999</name>
</gene>
<evidence type="ECO:0000313" key="2">
    <source>
        <dbReference type="Proteomes" id="UP000265618"/>
    </source>
</evidence>
<sequence>MSDNFDVDDRVFVATQLRLIRAYHSGIDSPATISAVKKAPLSVLHRRIEDTFQDIDALKTRFNGGAIASVIEAWFDAHQLDSRRVTFLKDHMERVWGLKMPVPTKNDLRPIANLDALCNGFQLRRLSKRFKGTSGYKADSTSAYDALLDAETHIMCGESGYMRAKRLHAVHAKKAAEIDAALEAQNRQAAIDGQNQQAAIAAQNDRVAALEATLNEMRTHVDSAANVQVTLEAALAEKDAALKTAQMQLRLNNLDMTPAQQLPSDVDLEVAMADADADVPM</sequence>
<reference evidence="1 2" key="1">
    <citation type="journal article" date="2018" name="PLoS ONE">
        <title>The draft genome of Kipferlia bialata reveals reductive genome evolution in fornicate parasites.</title>
        <authorList>
            <person name="Tanifuji G."/>
            <person name="Takabayashi S."/>
            <person name="Kume K."/>
            <person name="Takagi M."/>
            <person name="Nakayama T."/>
            <person name="Kamikawa R."/>
            <person name="Inagaki Y."/>
            <person name="Hashimoto T."/>
        </authorList>
    </citation>
    <scope>NUCLEOTIDE SEQUENCE [LARGE SCALE GENOMIC DNA]</scope>
    <source>
        <strain evidence="1">NY0173</strain>
    </source>
</reference>
<dbReference type="AlphaFoldDB" id="A0A9K3D6P7"/>
<dbReference type="Proteomes" id="UP000265618">
    <property type="component" value="Unassembled WGS sequence"/>
</dbReference>
<proteinExistence type="predicted"/>
<evidence type="ECO:0000313" key="1">
    <source>
        <dbReference type="EMBL" id="GIQ88690.1"/>
    </source>
</evidence>
<name>A0A9K3D6P7_9EUKA</name>
<accession>A0A9K3D6P7</accession>
<dbReference type="EMBL" id="BDIP01004299">
    <property type="protein sequence ID" value="GIQ88690.1"/>
    <property type="molecule type" value="Genomic_DNA"/>
</dbReference>
<protein>
    <submittedName>
        <fullName evidence="1">Uncharacterized protein</fullName>
    </submittedName>
</protein>
<keyword evidence="2" id="KW-1185">Reference proteome</keyword>
<organism evidence="1 2">
    <name type="scientific">Kipferlia bialata</name>
    <dbReference type="NCBI Taxonomy" id="797122"/>
    <lineage>
        <taxon>Eukaryota</taxon>
        <taxon>Metamonada</taxon>
        <taxon>Carpediemonas-like organisms</taxon>
        <taxon>Kipferlia</taxon>
    </lineage>
</organism>